<dbReference type="EMBL" id="VFJC01000014">
    <property type="protein sequence ID" value="KAB5553892.1"/>
    <property type="molecule type" value="Genomic_DNA"/>
</dbReference>
<evidence type="ECO:0000256" key="6">
    <source>
        <dbReference type="PIRSR" id="PIRSR608080-1"/>
    </source>
</evidence>
<comment type="caution">
    <text evidence="9">The sequence shown here is derived from an EMBL/GenBank/DDBJ whole genome shotgun (WGS) entry which is preliminary data.</text>
</comment>
<dbReference type="InterPro" id="IPR008080">
    <property type="entry name" value="Parvalbumin"/>
</dbReference>
<dbReference type="FunFam" id="1.10.238.10:FF:000060">
    <property type="entry name" value="Parvalbumin, thymic"/>
    <property type="match status" value="1"/>
</dbReference>
<evidence type="ECO:0000256" key="2">
    <source>
        <dbReference type="ARBA" id="ARBA00022723"/>
    </source>
</evidence>
<keyword evidence="10" id="KW-1185">Reference proteome</keyword>
<dbReference type="Proteomes" id="UP000327468">
    <property type="component" value="Chromosome 13"/>
</dbReference>
<sequence>MLLSLFLKHNVLNFQIAHTLVYFKAGAHHTALPPPAASSTLQLNGTMSLTSILSADAIDSAIKDCQVPESFNHKKFFQLCGLSKKNPQEIRTVFGILDNDGSGFIEEDELKFFLQRFSSGARVLTDKETKTLLSAADDDGDGKIGAEEFQAMVLS</sequence>
<feature type="binding site" evidence="6">
    <location>
        <position position="139"/>
    </location>
    <ligand>
        <name>Ca(2+)</name>
        <dbReference type="ChEBI" id="CHEBI:29108"/>
        <label>1</label>
    </ligand>
</feature>
<feature type="binding site" evidence="6">
    <location>
        <position position="98"/>
    </location>
    <ligand>
        <name>Ca(2+)</name>
        <dbReference type="ChEBI" id="CHEBI:29108"/>
        <label>1</label>
    </ligand>
</feature>
<evidence type="ECO:0000256" key="4">
    <source>
        <dbReference type="ARBA" id="ARBA00022837"/>
    </source>
</evidence>
<dbReference type="InterPro" id="IPR018247">
    <property type="entry name" value="EF_Hand_1_Ca_BS"/>
</dbReference>
<organism evidence="9 10">
    <name type="scientific">Pangasianodon hypophthalmus</name>
    <name type="common">Striped catfish</name>
    <name type="synonym">Helicophagus hypophthalmus</name>
    <dbReference type="NCBI Taxonomy" id="310915"/>
    <lineage>
        <taxon>Eukaryota</taxon>
        <taxon>Metazoa</taxon>
        <taxon>Chordata</taxon>
        <taxon>Craniata</taxon>
        <taxon>Vertebrata</taxon>
        <taxon>Euteleostomi</taxon>
        <taxon>Actinopterygii</taxon>
        <taxon>Neopterygii</taxon>
        <taxon>Teleostei</taxon>
        <taxon>Ostariophysi</taxon>
        <taxon>Siluriformes</taxon>
        <taxon>Pangasiidae</taxon>
        <taxon>Pangasianodon</taxon>
    </lineage>
</organism>
<keyword evidence="4 6" id="KW-0106">Calcium</keyword>
<name>A0A5N5MFV6_PANHP</name>
<dbReference type="SUPFAM" id="SSF47473">
    <property type="entry name" value="EF-hand"/>
    <property type="match status" value="1"/>
</dbReference>
<proteinExistence type="inferred from homology"/>
<comment type="similarity">
    <text evidence="1 7">Belongs to the parvalbumin family.</text>
</comment>
<dbReference type="AlphaFoldDB" id="A0A5N5MFV6"/>
<evidence type="ECO:0000313" key="10">
    <source>
        <dbReference type="Proteomes" id="UP000327468"/>
    </source>
</evidence>
<dbReference type="Gene3D" id="1.10.238.10">
    <property type="entry name" value="EF-hand"/>
    <property type="match status" value="1"/>
</dbReference>
<dbReference type="Pfam" id="PF13499">
    <property type="entry name" value="EF-hand_7"/>
    <property type="match status" value="1"/>
</dbReference>
<dbReference type="PANTHER" id="PTHR11653:SF4">
    <property type="entry name" value="ONCOMODULIN-2-RELATED"/>
    <property type="match status" value="1"/>
</dbReference>
<dbReference type="PROSITE" id="PS00018">
    <property type="entry name" value="EF_HAND_1"/>
    <property type="match status" value="2"/>
</dbReference>
<evidence type="ECO:0000256" key="1">
    <source>
        <dbReference type="ARBA" id="ARBA00009753"/>
    </source>
</evidence>
<reference evidence="9 10" key="1">
    <citation type="submission" date="2019-06" db="EMBL/GenBank/DDBJ databases">
        <title>A chromosome-scale genome assembly of the striped catfish, Pangasianodon hypophthalmus.</title>
        <authorList>
            <person name="Wen M."/>
            <person name="Zahm M."/>
            <person name="Roques C."/>
            <person name="Cabau C."/>
            <person name="Klopp C."/>
            <person name="Donnadieu C."/>
            <person name="Jouanno E."/>
            <person name="Avarre J.-C."/>
            <person name="Campet M."/>
            <person name="Ha T.T.T."/>
            <person name="Dugue R."/>
            <person name="Lampietro C."/>
            <person name="Louis A."/>
            <person name="Herpin A."/>
            <person name="Echchiki A."/>
            <person name="Berthelot C."/>
            <person name="Parey E."/>
            <person name="Roest-Crollius H."/>
            <person name="Braasch I."/>
            <person name="Postlethwait J."/>
            <person name="Bobe J."/>
            <person name="Montfort J."/>
            <person name="Bouchez O."/>
            <person name="Begum T."/>
            <person name="Schartl M."/>
            <person name="Guiguen Y."/>
        </authorList>
    </citation>
    <scope>NUCLEOTIDE SEQUENCE [LARGE SCALE GENOMIC DNA]</scope>
    <source>
        <strain evidence="9 10">Indonesia</strain>
        <tissue evidence="9">Blood</tissue>
    </source>
</reference>
<dbReference type="CDD" id="cd16255">
    <property type="entry name" value="EFh_parvalbumin_beta"/>
    <property type="match status" value="1"/>
</dbReference>
<comment type="function">
    <text evidence="7">In muscle, parvalbumin is thought to be involved in relaxation after contraction. It binds two calcium ions.</text>
</comment>
<feature type="domain" description="EF-hand" evidence="8">
    <location>
        <begin position="85"/>
        <end position="120"/>
    </location>
</feature>
<gene>
    <name evidence="9" type="ORF">PHYPO_G00043910</name>
</gene>
<feature type="binding site" evidence="6">
    <location>
        <position position="104"/>
    </location>
    <ligand>
        <name>Ca(2+)</name>
        <dbReference type="ChEBI" id="CHEBI:29108"/>
        <label>1</label>
    </ligand>
</feature>
<feature type="domain" description="EF-hand" evidence="8">
    <location>
        <begin position="124"/>
        <end position="155"/>
    </location>
</feature>
<feature type="binding site" evidence="6">
    <location>
        <position position="102"/>
    </location>
    <ligand>
        <name>Ca(2+)</name>
        <dbReference type="ChEBI" id="CHEBI:29108"/>
        <label>2</label>
    </ligand>
</feature>
<accession>A0A5N5MFV6</accession>
<keyword evidence="5" id="KW-0514">Muscle protein</keyword>
<dbReference type="InterPro" id="IPR002048">
    <property type="entry name" value="EF_hand_dom"/>
</dbReference>
<feature type="binding site" evidence="6">
    <location>
        <position position="100"/>
    </location>
    <ligand>
        <name>Ca(2+)</name>
        <dbReference type="ChEBI" id="CHEBI:29108"/>
        <label>1</label>
    </ligand>
</feature>
<dbReference type="SMART" id="SM00054">
    <property type="entry name" value="EFh"/>
    <property type="match status" value="2"/>
</dbReference>
<evidence type="ECO:0000313" key="9">
    <source>
        <dbReference type="EMBL" id="KAB5553892.1"/>
    </source>
</evidence>
<dbReference type="InterPro" id="IPR011992">
    <property type="entry name" value="EF-hand-dom_pair"/>
</dbReference>
<dbReference type="GO" id="GO:0005509">
    <property type="term" value="F:calcium ion binding"/>
    <property type="evidence" value="ECO:0007669"/>
    <property type="project" value="UniProtKB-UniRule"/>
</dbReference>
<keyword evidence="3" id="KW-0677">Repeat</keyword>
<evidence type="ECO:0000256" key="7">
    <source>
        <dbReference type="RuleBase" id="RU368048"/>
    </source>
</evidence>
<evidence type="ECO:0000256" key="3">
    <source>
        <dbReference type="ARBA" id="ARBA00022737"/>
    </source>
</evidence>
<feature type="binding site" evidence="6">
    <location>
        <position position="137"/>
    </location>
    <ligand>
        <name>Ca(2+)</name>
        <dbReference type="ChEBI" id="CHEBI:29108"/>
        <label>1</label>
    </ligand>
</feature>
<feature type="binding site" evidence="6">
    <location>
        <position position="109"/>
    </location>
    <ligand>
        <name>Ca(2+)</name>
        <dbReference type="ChEBI" id="CHEBI:29108"/>
        <label>1</label>
    </ligand>
</feature>
<dbReference type="PANTHER" id="PTHR11653">
    <property type="entry name" value="PARVALBUMIN ALPHA"/>
    <property type="match status" value="1"/>
</dbReference>
<feature type="binding site" evidence="6">
    <location>
        <position position="143"/>
    </location>
    <ligand>
        <name>Ca(2+)</name>
        <dbReference type="ChEBI" id="CHEBI:29108"/>
        <label>1</label>
    </ligand>
</feature>
<dbReference type="PRINTS" id="PR01697">
    <property type="entry name" value="PARVALBUMIN"/>
</dbReference>
<dbReference type="GO" id="GO:0005737">
    <property type="term" value="C:cytoplasm"/>
    <property type="evidence" value="ECO:0007669"/>
    <property type="project" value="TreeGrafter"/>
</dbReference>
<evidence type="ECO:0000259" key="8">
    <source>
        <dbReference type="PROSITE" id="PS50222"/>
    </source>
</evidence>
<evidence type="ECO:0000256" key="5">
    <source>
        <dbReference type="ARBA" id="ARBA00023179"/>
    </source>
</evidence>
<keyword evidence="2 6" id="KW-0479">Metal-binding</keyword>
<protein>
    <recommendedName>
        <fullName evidence="7">Parvalbumin</fullName>
    </recommendedName>
</protein>
<feature type="binding site" evidence="6">
    <location>
        <position position="148"/>
    </location>
    <ligand>
        <name>Ca(2+)</name>
        <dbReference type="ChEBI" id="CHEBI:29108"/>
        <label>1</label>
    </ligand>
</feature>
<feature type="binding site" evidence="6">
    <location>
        <position position="141"/>
    </location>
    <ligand>
        <name>Ca(2+)</name>
        <dbReference type="ChEBI" id="CHEBI:29108"/>
        <label>1</label>
    </ligand>
</feature>
<dbReference type="PROSITE" id="PS50222">
    <property type="entry name" value="EF_HAND_2"/>
    <property type="match status" value="2"/>
</dbReference>